<keyword evidence="2" id="KW-1185">Reference proteome</keyword>
<name>A0A5S9Q111_9HYPH</name>
<dbReference type="Proteomes" id="UP000433050">
    <property type="component" value="Unassembled WGS sequence"/>
</dbReference>
<dbReference type="EMBL" id="CACSAS010000001">
    <property type="protein sequence ID" value="CAA0110518.1"/>
    <property type="molecule type" value="Genomic_DNA"/>
</dbReference>
<reference evidence="1 2" key="1">
    <citation type="submission" date="2019-12" db="EMBL/GenBank/DDBJ databases">
        <authorList>
            <person name="Reyes-Prieto M."/>
        </authorList>
    </citation>
    <scope>NUCLEOTIDE SEQUENCE [LARGE SCALE GENOMIC DNA]</scope>
    <source>
        <strain evidence="1">HF14-78462</strain>
    </source>
</reference>
<proteinExistence type="predicted"/>
<accession>A0A5S9Q111</accession>
<evidence type="ECO:0000313" key="2">
    <source>
        <dbReference type="Proteomes" id="UP000433050"/>
    </source>
</evidence>
<organism evidence="1 2">
    <name type="scientific">Starkeya nomas</name>
    <dbReference type="NCBI Taxonomy" id="2666134"/>
    <lineage>
        <taxon>Bacteria</taxon>
        <taxon>Pseudomonadati</taxon>
        <taxon>Pseudomonadota</taxon>
        <taxon>Alphaproteobacteria</taxon>
        <taxon>Hyphomicrobiales</taxon>
        <taxon>Xanthobacteraceae</taxon>
        <taxon>Starkeya</taxon>
    </lineage>
</organism>
<sequence>MSADNMYAGPKSTLAYALSGVFWGVRWGIPQGSGCHAARHWKPFALARRASLSPIRFDNVRSAFSLNFWKRASLKCSPSTVVSVPIFRLRHTTVGRPDTMPHAPWPMRLRSSRSSLRSSHNRLGTFHPSASSWPCNSLQWSAACFLAVLRLCSPRSPLTSQISSTSWFSRCPWRVRASAIEIFRPSGMLALYGFVVIAADCPFLARRAPNRSLI</sequence>
<gene>
    <name evidence="1" type="ORF">STARVERO_03842</name>
</gene>
<evidence type="ECO:0000313" key="1">
    <source>
        <dbReference type="EMBL" id="CAA0110518.1"/>
    </source>
</evidence>
<dbReference type="AlphaFoldDB" id="A0A5S9Q111"/>
<protein>
    <submittedName>
        <fullName evidence="1">Uncharacterized protein</fullName>
    </submittedName>
</protein>